<evidence type="ECO:0000256" key="1">
    <source>
        <dbReference type="ARBA" id="ARBA00005417"/>
    </source>
</evidence>
<dbReference type="Gene3D" id="3.40.50.300">
    <property type="entry name" value="P-loop containing nucleotide triphosphate hydrolases"/>
    <property type="match status" value="1"/>
</dbReference>
<dbReference type="SMART" id="SM00382">
    <property type="entry name" value="AAA"/>
    <property type="match status" value="1"/>
</dbReference>
<protein>
    <submittedName>
        <fullName evidence="6">ABC transporter ATP-binding protein</fullName>
    </submittedName>
</protein>
<sequence length="252" mass="28633">MLEVSGLSKKFDRNKEQRYAVQDVSLTIADNEIFALVGESGSGKSTLAEMIVGLQRPSAGRIYWQGQRIERKPDYWQQVQMIFQNPDRSLNPYWKVRDLIAEPLILQRVPREDAYHRVARLLEQVSLPRELGLRSTSECSGGQKQRVAIARALALPPQLLIADEMTSALDPLTEREMLRLLLELKREHRLSLLYITHRLETIDGFADRLAVMKDGRIVETGSCADILNAPQALYTKRLLDACDYSAEPGVMK</sequence>
<dbReference type="AlphaFoldDB" id="A0A229UQ39"/>
<dbReference type="OrthoDB" id="9802264at2"/>
<dbReference type="InterPro" id="IPR003439">
    <property type="entry name" value="ABC_transporter-like_ATP-bd"/>
</dbReference>
<evidence type="ECO:0000256" key="4">
    <source>
        <dbReference type="ARBA" id="ARBA00022840"/>
    </source>
</evidence>
<keyword evidence="2" id="KW-0813">Transport</keyword>
<dbReference type="Pfam" id="PF00005">
    <property type="entry name" value="ABC_tran"/>
    <property type="match status" value="1"/>
</dbReference>
<feature type="domain" description="ABC transporter" evidence="5">
    <location>
        <begin position="2"/>
        <end position="239"/>
    </location>
</feature>
<dbReference type="GO" id="GO:0055085">
    <property type="term" value="P:transmembrane transport"/>
    <property type="evidence" value="ECO:0007669"/>
    <property type="project" value="UniProtKB-ARBA"/>
</dbReference>
<dbReference type="PANTHER" id="PTHR43776">
    <property type="entry name" value="TRANSPORT ATP-BINDING PROTEIN"/>
    <property type="match status" value="1"/>
</dbReference>
<evidence type="ECO:0000256" key="2">
    <source>
        <dbReference type="ARBA" id="ARBA00022448"/>
    </source>
</evidence>
<dbReference type="EMBL" id="NMQW01000024">
    <property type="protein sequence ID" value="OXM84999.1"/>
    <property type="molecule type" value="Genomic_DNA"/>
</dbReference>
<dbReference type="InterPro" id="IPR003593">
    <property type="entry name" value="AAA+_ATPase"/>
</dbReference>
<proteinExistence type="inferred from homology"/>
<organism evidence="6 7">
    <name type="scientific">Paenibacillus rigui</name>
    <dbReference type="NCBI Taxonomy" id="554312"/>
    <lineage>
        <taxon>Bacteria</taxon>
        <taxon>Bacillati</taxon>
        <taxon>Bacillota</taxon>
        <taxon>Bacilli</taxon>
        <taxon>Bacillales</taxon>
        <taxon>Paenibacillaceae</taxon>
        <taxon>Paenibacillus</taxon>
    </lineage>
</organism>
<comment type="similarity">
    <text evidence="1">Belongs to the ABC transporter superfamily.</text>
</comment>
<accession>A0A229UQ39</accession>
<dbReference type="PROSITE" id="PS00211">
    <property type="entry name" value="ABC_TRANSPORTER_1"/>
    <property type="match status" value="1"/>
</dbReference>
<keyword evidence="7" id="KW-1185">Reference proteome</keyword>
<dbReference type="Proteomes" id="UP000215509">
    <property type="component" value="Unassembled WGS sequence"/>
</dbReference>
<comment type="caution">
    <text evidence="6">The sequence shown here is derived from an EMBL/GenBank/DDBJ whole genome shotgun (WGS) entry which is preliminary data.</text>
</comment>
<dbReference type="SUPFAM" id="SSF52540">
    <property type="entry name" value="P-loop containing nucleoside triphosphate hydrolases"/>
    <property type="match status" value="1"/>
</dbReference>
<keyword evidence="4 6" id="KW-0067">ATP-binding</keyword>
<evidence type="ECO:0000256" key="3">
    <source>
        <dbReference type="ARBA" id="ARBA00022741"/>
    </source>
</evidence>
<dbReference type="InterPro" id="IPR027417">
    <property type="entry name" value="P-loop_NTPase"/>
</dbReference>
<dbReference type="CDD" id="cd03257">
    <property type="entry name" value="ABC_NikE_OppD_transporters"/>
    <property type="match status" value="1"/>
</dbReference>
<dbReference type="GO" id="GO:0016887">
    <property type="term" value="F:ATP hydrolysis activity"/>
    <property type="evidence" value="ECO:0007669"/>
    <property type="project" value="InterPro"/>
</dbReference>
<dbReference type="InterPro" id="IPR017871">
    <property type="entry name" value="ABC_transporter-like_CS"/>
</dbReference>
<dbReference type="InterPro" id="IPR050319">
    <property type="entry name" value="ABC_transp_ATP-bind"/>
</dbReference>
<reference evidence="6 7" key="1">
    <citation type="submission" date="2017-07" db="EMBL/GenBank/DDBJ databases">
        <title>Genome sequencing and assembly of Paenibacillus rigui.</title>
        <authorList>
            <person name="Mayilraj S."/>
        </authorList>
    </citation>
    <scope>NUCLEOTIDE SEQUENCE [LARGE SCALE GENOMIC DNA]</scope>
    <source>
        <strain evidence="6 7">JCM 16352</strain>
    </source>
</reference>
<evidence type="ECO:0000313" key="7">
    <source>
        <dbReference type="Proteomes" id="UP000215509"/>
    </source>
</evidence>
<dbReference type="PROSITE" id="PS50893">
    <property type="entry name" value="ABC_TRANSPORTER_2"/>
    <property type="match status" value="1"/>
</dbReference>
<dbReference type="RefSeq" id="WP_094016153.1">
    <property type="nucleotide sequence ID" value="NZ_NMQW01000024.1"/>
</dbReference>
<evidence type="ECO:0000313" key="6">
    <source>
        <dbReference type="EMBL" id="OXM84999.1"/>
    </source>
</evidence>
<dbReference type="PANTHER" id="PTHR43776:SF7">
    <property type="entry name" value="D,D-DIPEPTIDE TRANSPORT ATP-BINDING PROTEIN DDPF-RELATED"/>
    <property type="match status" value="1"/>
</dbReference>
<keyword evidence="3" id="KW-0547">Nucleotide-binding</keyword>
<gene>
    <name evidence="6" type="ORF">CF651_17420</name>
</gene>
<dbReference type="GO" id="GO:0005524">
    <property type="term" value="F:ATP binding"/>
    <property type="evidence" value="ECO:0007669"/>
    <property type="project" value="UniProtKB-KW"/>
</dbReference>
<name>A0A229UQ39_9BACL</name>
<evidence type="ECO:0000259" key="5">
    <source>
        <dbReference type="PROSITE" id="PS50893"/>
    </source>
</evidence>